<sequence>MICTPRPSLYRDGMFPAKRFAFWLSSPDIRSILRHIKSKDVNNADYLGLSVTNQADPDKSVSVSFRRADQMVSEVITNAIAKVVQSNESFLISSPITLSVHHVAMPVGRGRCKRSIQLSEFDDFCLKKRSIIVINISDNLCLARAIVIGMSRHKDDLRTQKKVIRDVGLIQTERSRALCIELGIDLTNGGGLNELSQFQRGLRGWKITVFTDRKGRDVLFEGSDCDNDNDDEHPRKRIDLIYGNGHYNVITSLTGAFNCGYYCTSCKQPYNTLKNHVCSKKCVRCGGSKTCKKERDPINCNDCGRMFFGRDCFNNHVKIISEAGVGMKSVCSQVKKCTACSKVYKTAGRKTSHVCGELYCAICKSFYTEEHYCYMQPDTAEKVKNKNNDLYVFFDLECRQDEALDVESSVFQHVPVLCVVQQACKVCWDIADHETLCAICGIKQHIFDSADPVADFFKYLRLPRPNFSSVICIAHNLKGYDGQFLLKHVVSDMKIIPEVLLTGTKIMTMRVNNITFKDSLNFLPMPLSKLPKTLNIGNDLMKGFFPHFFNTMENVDYVGPLPSKKFYGYETMTNVDKKDFDKWYDDRKISSFNLREEMKMYCVNDVDILRRACTKFSSIYEQLTRVHIFKETLTIAGASLLTFKRNFLKKNSIGIVPEGGYRWRDRQSHIAIMWLLAEEEERGVSIKHAGNGHEIRFKGRKVDGVGKEDGAILMLEWKA</sequence>
<evidence type="ECO:0000256" key="7">
    <source>
        <dbReference type="ARBA" id="ARBA00023125"/>
    </source>
</evidence>
<dbReference type="Gene3D" id="3.30.420.10">
    <property type="entry name" value="Ribonuclease H-like superfamily/Ribonuclease H"/>
    <property type="match status" value="1"/>
</dbReference>
<keyword evidence="4" id="KW-0548">Nucleotidyltransferase</keyword>
<proteinExistence type="inferred from homology"/>
<feature type="domain" description="DNA-directed DNA polymerase family B mitochondria/virus" evidence="9">
    <location>
        <begin position="470"/>
        <end position="652"/>
    </location>
</feature>
<evidence type="ECO:0000256" key="4">
    <source>
        <dbReference type="ARBA" id="ARBA00022695"/>
    </source>
</evidence>
<reference evidence="10" key="1">
    <citation type="submission" date="2013-04" db="EMBL/GenBank/DDBJ databases">
        <authorList>
            <person name="Qu J."/>
            <person name="Murali S.C."/>
            <person name="Bandaranaike D."/>
            <person name="Bellair M."/>
            <person name="Blankenburg K."/>
            <person name="Chao H."/>
            <person name="Dinh H."/>
            <person name="Doddapaneni H."/>
            <person name="Downs B."/>
            <person name="Dugan-Rocha S."/>
            <person name="Elkadiri S."/>
            <person name="Gnanaolivu R.D."/>
            <person name="Hernandez B."/>
            <person name="Javaid M."/>
            <person name="Jayaseelan J.C."/>
            <person name="Lee S."/>
            <person name="Li M."/>
            <person name="Ming W."/>
            <person name="Munidasa M."/>
            <person name="Muniz J."/>
            <person name="Nguyen L."/>
            <person name="Ongeri F."/>
            <person name="Osuji N."/>
            <person name="Pu L.-L."/>
            <person name="Puazo M."/>
            <person name="Qu C."/>
            <person name="Quiroz J."/>
            <person name="Raj R."/>
            <person name="Weissenberger G."/>
            <person name="Xin Y."/>
            <person name="Zou X."/>
            <person name="Han Y."/>
            <person name="Richards S."/>
            <person name="Worley K."/>
            <person name="Muzny D."/>
            <person name="Gibbs R."/>
        </authorList>
    </citation>
    <scope>NUCLEOTIDE SEQUENCE</scope>
    <source>
        <strain evidence="10">Sampled in the wild</strain>
    </source>
</reference>
<evidence type="ECO:0000313" key="11">
    <source>
        <dbReference type="Proteomes" id="UP000792457"/>
    </source>
</evidence>
<evidence type="ECO:0000256" key="3">
    <source>
        <dbReference type="ARBA" id="ARBA00022679"/>
    </source>
</evidence>
<dbReference type="GO" id="GO:0000166">
    <property type="term" value="F:nucleotide binding"/>
    <property type="evidence" value="ECO:0007669"/>
    <property type="project" value="InterPro"/>
</dbReference>
<evidence type="ECO:0000313" key="10">
    <source>
        <dbReference type="EMBL" id="KAG8239562.1"/>
    </source>
</evidence>
<keyword evidence="5" id="KW-0235">DNA replication</keyword>
<comment type="caution">
    <text evidence="10">The sequence shown here is derived from an EMBL/GenBank/DDBJ whole genome shotgun (WGS) entry which is preliminary data.</text>
</comment>
<dbReference type="GO" id="GO:0003887">
    <property type="term" value="F:DNA-directed DNA polymerase activity"/>
    <property type="evidence" value="ECO:0007669"/>
    <property type="project" value="UniProtKB-KW"/>
</dbReference>
<dbReference type="InterPro" id="IPR004868">
    <property type="entry name" value="DNA-dir_DNA_pol_B_mt/vir"/>
</dbReference>
<name>A0A8K0KRL1_LADFU</name>
<dbReference type="OrthoDB" id="5871067at2759"/>
<evidence type="ECO:0000256" key="5">
    <source>
        <dbReference type="ARBA" id="ARBA00022705"/>
    </source>
</evidence>
<dbReference type="InterPro" id="IPR012337">
    <property type="entry name" value="RNaseH-like_sf"/>
</dbReference>
<dbReference type="AlphaFoldDB" id="A0A8K0KRL1"/>
<dbReference type="Pfam" id="PF03175">
    <property type="entry name" value="DNA_pol_B_2"/>
    <property type="match status" value="1"/>
</dbReference>
<organism evidence="10 11">
    <name type="scientific">Ladona fulva</name>
    <name type="common">Scarce chaser dragonfly</name>
    <name type="synonym">Libellula fulva</name>
    <dbReference type="NCBI Taxonomy" id="123851"/>
    <lineage>
        <taxon>Eukaryota</taxon>
        <taxon>Metazoa</taxon>
        <taxon>Ecdysozoa</taxon>
        <taxon>Arthropoda</taxon>
        <taxon>Hexapoda</taxon>
        <taxon>Insecta</taxon>
        <taxon>Pterygota</taxon>
        <taxon>Palaeoptera</taxon>
        <taxon>Odonata</taxon>
        <taxon>Epiprocta</taxon>
        <taxon>Anisoptera</taxon>
        <taxon>Libelluloidea</taxon>
        <taxon>Libellulidae</taxon>
        <taxon>Ladona</taxon>
    </lineage>
</organism>
<evidence type="ECO:0000256" key="6">
    <source>
        <dbReference type="ARBA" id="ARBA00022932"/>
    </source>
</evidence>
<dbReference type="EMBL" id="KZ309703">
    <property type="protein sequence ID" value="KAG8239562.1"/>
    <property type="molecule type" value="Genomic_DNA"/>
</dbReference>
<dbReference type="SUPFAM" id="SSF53098">
    <property type="entry name" value="Ribonuclease H-like"/>
    <property type="match status" value="1"/>
</dbReference>
<evidence type="ECO:0000259" key="9">
    <source>
        <dbReference type="Pfam" id="PF03175"/>
    </source>
</evidence>
<keyword evidence="7" id="KW-0238">DNA-binding</keyword>
<gene>
    <name evidence="10" type="ORF">J437_LFUL019255</name>
</gene>
<dbReference type="PANTHER" id="PTHR33568:SF3">
    <property type="entry name" value="DNA-DIRECTED DNA POLYMERASE"/>
    <property type="match status" value="1"/>
</dbReference>
<accession>A0A8K0KRL1</accession>
<evidence type="ECO:0000256" key="2">
    <source>
        <dbReference type="ARBA" id="ARBA00012417"/>
    </source>
</evidence>
<keyword evidence="3" id="KW-0808">Transferase</keyword>
<keyword evidence="11" id="KW-1185">Reference proteome</keyword>
<dbReference type="InterPro" id="IPR036397">
    <property type="entry name" value="RNaseH_sf"/>
</dbReference>
<dbReference type="GO" id="GO:0003677">
    <property type="term" value="F:DNA binding"/>
    <property type="evidence" value="ECO:0007669"/>
    <property type="project" value="UniProtKB-KW"/>
</dbReference>
<dbReference type="EC" id="2.7.7.7" evidence="2"/>
<reference evidence="10" key="2">
    <citation type="submission" date="2017-10" db="EMBL/GenBank/DDBJ databases">
        <title>Ladona fulva Genome sequencing and assembly.</title>
        <authorList>
            <person name="Murali S."/>
            <person name="Richards S."/>
            <person name="Bandaranaike D."/>
            <person name="Bellair M."/>
            <person name="Blankenburg K."/>
            <person name="Chao H."/>
            <person name="Dinh H."/>
            <person name="Doddapaneni H."/>
            <person name="Dugan-Rocha S."/>
            <person name="Elkadiri S."/>
            <person name="Gnanaolivu R."/>
            <person name="Hernandez B."/>
            <person name="Skinner E."/>
            <person name="Javaid M."/>
            <person name="Lee S."/>
            <person name="Li M."/>
            <person name="Ming W."/>
            <person name="Munidasa M."/>
            <person name="Muniz J."/>
            <person name="Nguyen L."/>
            <person name="Hughes D."/>
            <person name="Osuji N."/>
            <person name="Pu L.-L."/>
            <person name="Puazo M."/>
            <person name="Qu C."/>
            <person name="Quiroz J."/>
            <person name="Raj R."/>
            <person name="Weissenberger G."/>
            <person name="Xin Y."/>
            <person name="Zou X."/>
            <person name="Han Y."/>
            <person name="Worley K."/>
            <person name="Muzny D."/>
            <person name="Gibbs R."/>
        </authorList>
    </citation>
    <scope>NUCLEOTIDE SEQUENCE</scope>
    <source>
        <strain evidence="10">Sampled in the wild</strain>
    </source>
</reference>
<keyword evidence="6" id="KW-0239">DNA-directed DNA polymerase</keyword>
<dbReference type="Proteomes" id="UP000792457">
    <property type="component" value="Unassembled WGS sequence"/>
</dbReference>
<dbReference type="GO" id="GO:0006260">
    <property type="term" value="P:DNA replication"/>
    <property type="evidence" value="ECO:0007669"/>
    <property type="project" value="UniProtKB-KW"/>
</dbReference>
<comment type="similarity">
    <text evidence="1">Belongs to the DNA polymerase type-B family.</text>
</comment>
<dbReference type="PANTHER" id="PTHR33568">
    <property type="entry name" value="DNA POLYMERASE"/>
    <property type="match status" value="1"/>
</dbReference>
<evidence type="ECO:0000256" key="8">
    <source>
        <dbReference type="ARBA" id="ARBA00049244"/>
    </source>
</evidence>
<comment type="catalytic activity">
    <reaction evidence="8">
        <text>DNA(n) + a 2'-deoxyribonucleoside 5'-triphosphate = DNA(n+1) + diphosphate</text>
        <dbReference type="Rhea" id="RHEA:22508"/>
        <dbReference type="Rhea" id="RHEA-COMP:17339"/>
        <dbReference type="Rhea" id="RHEA-COMP:17340"/>
        <dbReference type="ChEBI" id="CHEBI:33019"/>
        <dbReference type="ChEBI" id="CHEBI:61560"/>
        <dbReference type="ChEBI" id="CHEBI:173112"/>
        <dbReference type="EC" id="2.7.7.7"/>
    </reaction>
</comment>
<protein>
    <recommendedName>
        <fullName evidence="2">DNA-directed DNA polymerase</fullName>
        <ecNumber evidence="2">2.7.7.7</ecNumber>
    </recommendedName>
</protein>
<evidence type="ECO:0000256" key="1">
    <source>
        <dbReference type="ARBA" id="ARBA00005755"/>
    </source>
</evidence>